<dbReference type="PANTHER" id="PTHR23099">
    <property type="entry name" value="TRANSCRIPTIONAL REGULATOR"/>
    <property type="match status" value="1"/>
</dbReference>
<dbReference type="PANTHER" id="PTHR23099:SF0">
    <property type="entry name" value="GERM CELL NUCLEAR ACIDIC PROTEIN"/>
    <property type="match status" value="1"/>
</dbReference>
<evidence type="ECO:0000313" key="4">
    <source>
        <dbReference type="Proteomes" id="UP001218188"/>
    </source>
</evidence>
<dbReference type="SMART" id="SM00731">
    <property type="entry name" value="SprT"/>
    <property type="match status" value="1"/>
</dbReference>
<dbReference type="GO" id="GO:0005634">
    <property type="term" value="C:nucleus"/>
    <property type="evidence" value="ECO:0007669"/>
    <property type="project" value="TreeGrafter"/>
</dbReference>
<feature type="compositionally biased region" description="Low complexity" evidence="1">
    <location>
        <begin position="253"/>
        <end position="263"/>
    </location>
</feature>
<feature type="compositionally biased region" description="Polar residues" evidence="1">
    <location>
        <begin position="153"/>
        <end position="163"/>
    </location>
</feature>
<feature type="region of interest" description="Disordered" evidence="1">
    <location>
        <begin position="1"/>
        <end position="263"/>
    </location>
</feature>
<keyword evidence="4" id="KW-1185">Reference proteome</keyword>
<name>A0AAD6X796_9AGAR</name>
<evidence type="ECO:0000313" key="3">
    <source>
        <dbReference type="EMBL" id="KAJ7037536.1"/>
    </source>
</evidence>
<organism evidence="3 4">
    <name type="scientific">Mycena alexandri</name>
    <dbReference type="NCBI Taxonomy" id="1745969"/>
    <lineage>
        <taxon>Eukaryota</taxon>
        <taxon>Fungi</taxon>
        <taxon>Dikarya</taxon>
        <taxon>Basidiomycota</taxon>
        <taxon>Agaricomycotina</taxon>
        <taxon>Agaricomycetes</taxon>
        <taxon>Agaricomycetidae</taxon>
        <taxon>Agaricales</taxon>
        <taxon>Marasmiineae</taxon>
        <taxon>Mycenaceae</taxon>
        <taxon>Mycena</taxon>
    </lineage>
</organism>
<evidence type="ECO:0000259" key="2">
    <source>
        <dbReference type="SMART" id="SM00731"/>
    </source>
</evidence>
<gene>
    <name evidence="3" type="ORF">C8F04DRAFT_1092800</name>
</gene>
<feature type="compositionally biased region" description="Pro residues" evidence="1">
    <location>
        <begin position="1"/>
        <end position="10"/>
    </location>
</feature>
<dbReference type="AlphaFoldDB" id="A0AAD6X796"/>
<dbReference type="EMBL" id="JARJCM010000037">
    <property type="protein sequence ID" value="KAJ7037536.1"/>
    <property type="molecule type" value="Genomic_DNA"/>
</dbReference>
<dbReference type="Pfam" id="PF10263">
    <property type="entry name" value="SprT-like"/>
    <property type="match status" value="1"/>
</dbReference>
<dbReference type="InterPro" id="IPR006640">
    <property type="entry name" value="SprT-like_domain"/>
</dbReference>
<evidence type="ECO:0000256" key="1">
    <source>
        <dbReference type="SAM" id="MobiDB-lite"/>
    </source>
</evidence>
<reference evidence="3" key="1">
    <citation type="submission" date="2023-03" db="EMBL/GenBank/DDBJ databases">
        <title>Massive genome expansion in bonnet fungi (Mycena s.s.) driven by repeated elements and novel gene families across ecological guilds.</title>
        <authorList>
            <consortium name="Lawrence Berkeley National Laboratory"/>
            <person name="Harder C.B."/>
            <person name="Miyauchi S."/>
            <person name="Viragh M."/>
            <person name="Kuo A."/>
            <person name="Thoen E."/>
            <person name="Andreopoulos B."/>
            <person name="Lu D."/>
            <person name="Skrede I."/>
            <person name="Drula E."/>
            <person name="Henrissat B."/>
            <person name="Morin E."/>
            <person name="Kohler A."/>
            <person name="Barry K."/>
            <person name="LaButti K."/>
            <person name="Morin E."/>
            <person name="Salamov A."/>
            <person name="Lipzen A."/>
            <person name="Mereny Z."/>
            <person name="Hegedus B."/>
            <person name="Baldrian P."/>
            <person name="Stursova M."/>
            <person name="Weitz H."/>
            <person name="Taylor A."/>
            <person name="Grigoriev I.V."/>
            <person name="Nagy L.G."/>
            <person name="Martin F."/>
            <person name="Kauserud H."/>
        </authorList>
    </citation>
    <scope>NUCLEOTIDE SEQUENCE</scope>
    <source>
        <strain evidence="3">CBHHK200</strain>
    </source>
</reference>
<dbReference type="GO" id="GO:0006950">
    <property type="term" value="P:response to stress"/>
    <property type="evidence" value="ECO:0007669"/>
    <property type="project" value="UniProtKB-ARBA"/>
</dbReference>
<feature type="compositionally biased region" description="Polar residues" evidence="1">
    <location>
        <begin position="85"/>
        <end position="107"/>
    </location>
</feature>
<feature type="compositionally biased region" description="Polar residues" evidence="1">
    <location>
        <begin position="115"/>
        <end position="127"/>
    </location>
</feature>
<sequence>MSARPAPPGLGPARRVARSTSGWDGIEIVPDSEEERIKNIIELSSDEEEVSKPRRLGDPALQVPGAWPEGSPLRNLPGRILHTPETPTSSKKRSGVQTPGTPTSSRKQPSKRPQAVQSTSADATENQVVVIPDLHHTPKSKVATKHFYDKTGPSRTPNKSTAGTRPFLKGAEESDSSDIEILDGPTPGPGPTRPKLKGKLQPLYDDDDSDDDGQTETTDSSDAPSTLSLNHIPNKYARYWTPTPPTGTASGRKASPSKSPKKLSQAALARREAAEKAAHQAEYAAQVYSYLNKVAFNDQLPSLRELEIKWNSRLKTTAGRARFHRDKFGKEFAEIELAPKVVDCDERIRNTLAHEMCHLATWYIDKDINAYHGKLFNKWARRVEKKDSNLTISIQHTYEIYYPFEWMCANCSETVGRHHNSLDPTKTKCPACKTGKLVAQFEVKRTTSKLAAVKPQGSPRPGARPASPVVIFIESSDEEEDPVTLPSLHAQKEIYVVHDSDSESGRKDQTIEDLARQFEGITIAHKVCLHAKAKRRARH</sequence>
<accession>A0AAD6X796</accession>
<protein>
    <submittedName>
        <fullName evidence="3">SprT-like family-domain-containing protein</fullName>
    </submittedName>
</protein>
<feature type="domain" description="SprT-like" evidence="2">
    <location>
        <begin position="281"/>
        <end position="440"/>
    </location>
</feature>
<proteinExistence type="predicted"/>
<dbReference type="Proteomes" id="UP001218188">
    <property type="component" value="Unassembled WGS sequence"/>
</dbReference>
<comment type="caution">
    <text evidence="3">The sequence shown here is derived from an EMBL/GenBank/DDBJ whole genome shotgun (WGS) entry which is preliminary data.</text>
</comment>
<feature type="compositionally biased region" description="Acidic residues" evidence="1">
    <location>
        <begin position="204"/>
        <end position="214"/>
    </location>
</feature>